<dbReference type="eggNOG" id="COG1765">
    <property type="taxonomic scope" value="Bacteria"/>
</dbReference>
<dbReference type="Pfam" id="PF02566">
    <property type="entry name" value="OsmC"/>
    <property type="match status" value="1"/>
</dbReference>
<dbReference type="Proteomes" id="UP000053718">
    <property type="component" value="Unassembled WGS sequence"/>
</dbReference>
<name>A0A094INH8_9GAMM</name>
<dbReference type="Gene3D" id="3.30.300.20">
    <property type="match status" value="1"/>
</dbReference>
<protein>
    <recommendedName>
        <fullName evidence="3">Peroxiredoxin</fullName>
    </recommendedName>
</protein>
<evidence type="ECO:0000313" key="1">
    <source>
        <dbReference type="EMBL" id="KFZ29245.1"/>
    </source>
</evidence>
<dbReference type="RefSeq" id="WP_081909751.1">
    <property type="nucleotide sequence ID" value="NZ_JPIN01000004.1"/>
</dbReference>
<reference evidence="1 2" key="1">
    <citation type="submission" date="2014-06" db="EMBL/GenBank/DDBJ databases">
        <title>Draft genome sequence of Idiomarina sp. MCCC 1A10513.</title>
        <authorList>
            <person name="Du J."/>
            <person name="Lai Q."/>
            <person name="Shao Z."/>
        </authorList>
    </citation>
    <scope>NUCLEOTIDE SEQUENCE [LARGE SCALE GENOMIC DNA]</scope>
    <source>
        <strain evidence="1 2">MCCC 1A10513</strain>
    </source>
</reference>
<organism evidence="1 2">
    <name type="scientific">Pseudidiomarina atlantica</name>
    <dbReference type="NCBI Taxonomy" id="1517416"/>
    <lineage>
        <taxon>Bacteria</taxon>
        <taxon>Pseudomonadati</taxon>
        <taxon>Pseudomonadota</taxon>
        <taxon>Gammaproteobacteria</taxon>
        <taxon>Alteromonadales</taxon>
        <taxon>Idiomarinaceae</taxon>
        <taxon>Pseudidiomarina</taxon>
    </lineage>
</organism>
<keyword evidence="2" id="KW-1185">Reference proteome</keyword>
<comment type="caution">
    <text evidence="1">The sequence shown here is derived from an EMBL/GenBank/DDBJ whole genome shotgun (WGS) entry which is preliminary data.</text>
</comment>
<sequence>MADIREDHMENPTFEVKLELLDNYKFAIDFGEFGEIITDEPEPLGSGEGPNPSRLLAAATANCLAASLMFAIRKYKGDPGKVTASVQGHLERVDGRWRVTSMDVELKLGNSAANLDKLDRVLAQFEDFCVVTQSVRSGIEVNVQVRDHDGTGIALPDTSDN</sequence>
<accession>A0A094INH8</accession>
<dbReference type="InterPro" id="IPR003718">
    <property type="entry name" value="OsmC/Ohr_fam"/>
</dbReference>
<dbReference type="SUPFAM" id="SSF82784">
    <property type="entry name" value="OsmC-like"/>
    <property type="match status" value="1"/>
</dbReference>
<dbReference type="AlphaFoldDB" id="A0A094INH8"/>
<gene>
    <name evidence="1" type="ORF">IDAT_04265</name>
</gene>
<proteinExistence type="predicted"/>
<evidence type="ECO:0008006" key="3">
    <source>
        <dbReference type="Google" id="ProtNLM"/>
    </source>
</evidence>
<evidence type="ECO:0000313" key="2">
    <source>
        <dbReference type="Proteomes" id="UP000053718"/>
    </source>
</evidence>
<dbReference type="EMBL" id="JPIN01000004">
    <property type="protein sequence ID" value="KFZ29245.1"/>
    <property type="molecule type" value="Genomic_DNA"/>
</dbReference>
<dbReference type="STRING" id="1517416.IDAT_04265"/>
<dbReference type="InterPro" id="IPR036102">
    <property type="entry name" value="OsmC/Ohrsf"/>
</dbReference>
<dbReference type="InterPro" id="IPR015946">
    <property type="entry name" value="KH_dom-like_a/b"/>
</dbReference>